<reference evidence="1" key="1">
    <citation type="journal article" date="2014" name="PLoS ONE">
        <title>Transcriptome-Based Identification of ABC Transporters in the Western Tarnished Plant Bug Lygus hesperus.</title>
        <authorList>
            <person name="Hull J.J."/>
            <person name="Chaney K."/>
            <person name="Geib S.M."/>
            <person name="Fabrick J.A."/>
            <person name="Brent C.S."/>
            <person name="Walsh D."/>
            <person name="Lavine L.C."/>
        </authorList>
    </citation>
    <scope>NUCLEOTIDE SEQUENCE</scope>
</reference>
<name>A0A0A9YGA4_LYGHE</name>
<proteinExistence type="predicted"/>
<organism evidence="1">
    <name type="scientific">Lygus hesperus</name>
    <name type="common">Western plant bug</name>
    <dbReference type="NCBI Taxonomy" id="30085"/>
    <lineage>
        <taxon>Eukaryota</taxon>
        <taxon>Metazoa</taxon>
        <taxon>Ecdysozoa</taxon>
        <taxon>Arthropoda</taxon>
        <taxon>Hexapoda</taxon>
        <taxon>Insecta</taxon>
        <taxon>Pterygota</taxon>
        <taxon>Neoptera</taxon>
        <taxon>Paraneoptera</taxon>
        <taxon>Hemiptera</taxon>
        <taxon>Heteroptera</taxon>
        <taxon>Panheteroptera</taxon>
        <taxon>Cimicomorpha</taxon>
        <taxon>Miridae</taxon>
        <taxon>Mirini</taxon>
        <taxon>Lygus</taxon>
    </lineage>
</organism>
<feature type="non-terminal residue" evidence="1">
    <location>
        <position position="1"/>
    </location>
</feature>
<protein>
    <submittedName>
        <fullName evidence="1">3',5'-cyclic adenosine monophosphate phosphodiesterase CpdA</fullName>
    </submittedName>
</protein>
<accession>A0A0A9YGA4</accession>
<evidence type="ECO:0000313" key="1">
    <source>
        <dbReference type="EMBL" id="JAG31224.1"/>
    </source>
</evidence>
<dbReference type="AlphaFoldDB" id="A0A0A9YGA4"/>
<gene>
    <name evidence="1" type="primary">cpdA</name>
    <name evidence="1" type="ORF">CM83_15932</name>
</gene>
<sequence>VQNSDTGMVSCLRNVLFAPGLVENLFSIRKLVSSNLGVEFTASKLLIRDLSSGEVIKTGNFCGKFWWLSFSLPLADATPQMVQSTLKELNKQQLGVVNRGLQLANS</sequence>
<reference evidence="1" key="2">
    <citation type="submission" date="2014-07" db="EMBL/GenBank/DDBJ databases">
        <authorList>
            <person name="Hull J."/>
        </authorList>
    </citation>
    <scope>NUCLEOTIDE SEQUENCE</scope>
</reference>
<feature type="non-terminal residue" evidence="1">
    <location>
        <position position="106"/>
    </location>
</feature>
<dbReference type="EMBL" id="GBHO01012380">
    <property type="protein sequence ID" value="JAG31224.1"/>
    <property type="molecule type" value="Transcribed_RNA"/>
</dbReference>